<accession>A0A3B0BZB3</accession>
<dbReference type="Gene3D" id="3.40.50.300">
    <property type="entry name" value="P-loop containing nucleotide triphosphate hydrolases"/>
    <property type="match status" value="1"/>
</dbReference>
<dbReference type="GO" id="GO:0016887">
    <property type="term" value="F:ATP hydrolysis activity"/>
    <property type="evidence" value="ECO:0007669"/>
    <property type="project" value="InterPro"/>
</dbReference>
<keyword evidence="5" id="KW-0547">Nucleotide-binding</keyword>
<dbReference type="GO" id="GO:0005524">
    <property type="term" value="F:ATP binding"/>
    <property type="evidence" value="ECO:0007669"/>
    <property type="project" value="UniProtKB-KW"/>
</dbReference>
<evidence type="ECO:0000259" key="13">
    <source>
        <dbReference type="PROSITE" id="PS50929"/>
    </source>
</evidence>
<dbReference type="Proteomes" id="UP000282311">
    <property type="component" value="Unassembled WGS sequence"/>
</dbReference>
<keyword evidence="4 10" id="KW-0812">Transmembrane</keyword>
<keyword evidence="9" id="KW-0010">Activator</keyword>
<comment type="caution">
    <text evidence="14">The sequence shown here is derived from an EMBL/GenBank/DDBJ whole genome shotgun (WGS) entry which is preliminary data.</text>
</comment>
<dbReference type="InterPro" id="IPR018488">
    <property type="entry name" value="cNMP-bd_CS"/>
</dbReference>
<dbReference type="SUPFAM" id="SSF51206">
    <property type="entry name" value="cAMP-binding domain-like"/>
    <property type="match status" value="1"/>
</dbReference>
<dbReference type="RefSeq" id="WP_120749323.1">
    <property type="nucleotide sequence ID" value="NZ_RBAH01000017.1"/>
</dbReference>
<dbReference type="PANTHER" id="PTHR43394:SF1">
    <property type="entry name" value="ATP-BINDING CASSETTE SUB-FAMILY B MEMBER 10, MITOCHONDRIAL"/>
    <property type="match status" value="1"/>
</dbReference>
<evidence type="ECO:0000313" key="15">
    <source>
        <dbReference type="Proteomes" id="UP000282311"/>
    </source>
</evidence>
<gene>
    <name evidence="14" type="ORF">D7M11_21505</name>
</gene>
<feature type="domain" description="Cyclic nucleotide-binding" evidence="11">
    <location>
        <begin position="592"/>
        <end position="707"/>
    </location>
</feature>
<evidence type="ECO:0000256" key="2">
    <source>
        <dbReference type="ARBA" id="ARBA00022448"/>
    </source>
</evidence>
<keyword evidence="7 10" id="KW-1133">Transmembrane helix</keyword>
<dbReference type="Gene3D" id="1.20.1560.10">
    <property type="entry name" value="ABC transporter type 1, transmembrane domain"/>
    <property type="match status" value="1"/>
</dbReference>
<dbReference type="Pfam" id="PF00664">
    <property type="entry name" value="ABC_membrane"/>
    <property type="match status" value="1"/>
</dbReference>
<dbReference type="PROSITE" id="PS00211">
    <property type="entry name" value="ABC_TRANSPORTER_1"/>
    <property type="match status" value="1"/>
</dbReference>
<dbReference type="InterPro" id="IPR018490">
    <property type="entry name" value="cNMP-bd_dom_sf"/>
</dbReference>
<dbReference type="Gene3D" id="2.60.120.10">
    <property type="entry name" value="Jelly Rolls"/>
    <property type="match status" value="1"/>
</dbReference>
<dbReference type="CDD" id="cd07346">
    <property type="entry name" value="ABC_6TM_exporters"/>
    <property type="match status" value="1"/>
</dbReference>
<dbReference type="CDD" id="cd00038">
    <property type="entry name" value="CAP_ED"/>
    <property type="match status" value="1"/>
</dbReference>
<name>A0A3B0BZB3_9BACL</name>
<feature type="transmembrane region" description="Helical" evidence="10">
    <location>
        <begin position="52"/>
        <end position="72"/>
    </location>
</feature>
<dbReference type="OrthoDB" id="9804259at2"/>
<keyword evidence="8 10" id="KW-0472">Membrane</keyword>
<dbReference type="PANTHER" id="PTHR43394">
    <property type="entry name" value="ATP-DEPENDENT PERMEASE MDL1, MITOCHONDRIAL"/>
    <property type="match status" value="1"/>
</dbReference>
<evidence type="ECO:0000256" key="4">
    <source>
        <dbReference type="ARBA" id="ARBA00022692"/>
    </source>
</evidence>
<dbReference type="GO" id="GO:0015421">
    <property type="term" value="F:ABC-type oligopeptide transporter activity"/>
    <property type="evidence" value="ECO:0007669"/>
    <property type="project" value="TreeGrafter"/>
</dbReference>
<feature type="domain" description="ABC transmembrane type-1" evidence="13">
    <location>
        <begin position="17"/>
        <end position="299"/>
    </location>
</feature>
<dbReference type="PROSITE" id="PS50042">
    <property type="entry name" value="CNMP_BINDING_3"/>
    <property type="match status" value="1"/>
</dbReference>
<feature type="transmembrane region" description="Helical" evidence="10">
    <location>
        <begin position="270"/>
        <end position="298"/>
    </location>
</feature>
<protein>
    <submittedName>
        <fullName evidence="14">ATP-binding cassette domain-containing protein</fullName>
    </submittedName>
</protein>
<dbReference type="InterPro" id="IPR000595">
    <property type="entry name" value="cNMP-bd_dom"/>
</dbReference>
<dbReference type="FunFam" id="3.40.50.300:FF:000221">
    <property type="entry name" value="Multidrug ABC transporter ATP-binding protein"/>
    <property type="match status" value="1"/>
</dbReference>
<dbReference type="InterPro" id="IPR027417">
    <property type="entry name" value="P-loop_NTPase"/>
</dbReference>
<dbReference type="PROSITE" id="PS00889">
    <property type="entry name" value="CNMP_BINDING_2"/>
    <property type="match status" value="1"/>
</dbReference>
<organism evidence="14 15">
    <name type="scientific">Paenibacillus ginsengarvi</name>
    <dbReference type="NCBI Taxonomy" id="400777"/>
    <lineage>
        <taxon>Bacteria</taxon>
        <taxon>Bacillati</taxon>
        <taxon>Bacillota</taxon>
        <taxon>Bacilli</taxon>
        <taxon>Bacillales</taxon>
        <taxon>Paenibacillaceae</taxon>
        <taxon>Paenibacillus</taxon>
    </lineage>
</organism>
<evidence type="ECO:0000313" key="14">
    <source>
        <dbReference type="EMBL" id="RKN78953.1"/>
    </source>
</evidence>
<dbReference type="InterPro" id="IPR017871">
    <property type="entry name" value="ABC_transporter-like_CS"/>
</dbReference>
<dbReference type="InterPro" id="IPR039421">
    <property type="entry name" value="Type_1_exporter"/>
</dbReference>
<keyword evidence="3" id="KW-1003">Cell membrane</keyword>
<feature type="transmembrane region" description="Helical" evidence="10">
    <location>
        <begin position="243"/>
        <end position="264"/>
    </location>
</feature>
<dbReference type="SUPFAM" id="SSF90123">
    <property type="entry name" value="ABC transporter transmembrane region"/>
    <property type="match status" value="1"/>
</dbReference>
<keyword evidence="15" id="KW-1185">Reference proteome</keyword>
<dbReference type="InterPro" id="IPR003439">
    <property type="entry name" value="ABC_transporter-like_ATP-bd"/>
</dbReference>
<dbReference type="Pfam" id="PF00005">
    <property type="entry name" value="ABC_tran"/>
    <property type="match status" value="1"/>
</dbReference>
<evidence type="ECO:0000256" key="8">
    <source>
        <dbReference type="ARBA" id="ARBA00023136"/>
    </source>
</evidence>
<dbReference type="SMART" id="SM00100">
    <property type="entry name" value="cNMP"/>
    <property type="match status" value="1"/>
</dbReference>
<keyword evidence="2" id="KW-0813">Transport</keyword>
<dbReference type="GO" id="GO:0005886">
    <property type="term" value="C:plasma membrane"/>
    <property type="evidence" value="ECO:0007669"/>
    <property type="project" value="UniProtKB-SubCell"/>
</dbReference>
<feature type="transmembrane region" description="Helical" evidence="10">
    <location>
        <begin position="156"/>
        <end position="174"/>
    </location>
</feature>
<dbReference type="Pfam" id="PF00027">
    <property type="entry name" value="cNMP_binding"/>
    <property type="match status" value="1"/>
</dbReference>
<dbReference type="InterPro" id="IPR014710">
    <property type="entry name" value="RmlC-like_jellyroll"/>
</dbReference>
<feature type="transmembrane region" description="Helical" evidence="10">
    <location>
        <begin position="12"/>
        <end position="32"/>
    </location>
</feature>
<evidence type="ECO:0000256" key="9">
    <source>
        <dbReference type="ARBA" id="ARBA00023159"/>
    </source>
</evidence>
<keyword evidence="6 14" id="KW-0067">ATP-binding</keyword>
<evidence type="ECO:0000256" key="6">
    <source>
        <dbReference type="ARBA" id="ARBA00022840"/>
    </source>
</evidence>
<proteinExistence type="predicted"/>
<dbReference type="AlphaFoldDB" id="A0A3B0BZB3"/>
<evidence type="ECO:0000259" key="12">
    <source>
        <dbReference type="PROSITE" id="PS50893"/>
    </source>
</evidence>
<dbReference type="InterPro" id="IPR003593">
    <property type="entry name" value="AAA+_ATPase"/>
</dbReference>
<dbReference type="InterPro" id="IPR036640">
    <property type="entry name" value="ABC1_TM_sf"/>
</dbReference>
<evidence type="ECO:0000256" key="5">
    <source>
        <dbReference type="ARBA" id="ARBA00022741"/>
    </source>
</evidence>
<dbReference type="InterPro" id="IPR011527">
    <property type="entry name" value="ABC1_TM_dom"/>
</dbReference>
<evidence type="ECO:0000256" key="7">
    <source>
        <dbReference type="ARBA" id="ARBA00022989"/>
    </source>
</evidence>
<feature type="domain" description="ABC transporter" evidence="12">
    <location>
        <begin position="333"/>
        <end position="567"/>
    </location>
</feature>
<evidence type="ECO:0000256" key="3">
    <source>
        <dbReference type="ARBA" id="ARBA00022475"/>
    </source>
</evidence>
<dbReference type="PROSITE" id="PS50929">
    <property type="entry name" value="ABC_TM1F"/>
    <property type="match status" value="1"/>
</dbReference>
<dbReference type="PROSITE" id="PS50893">
    <property type="entry name" value="ABC_TRANSPORTER_2"/>
    <property type="match status" value="1"/>
</dbReference>
<dbReference type="PROSITE" id="PS00888">
    <property type="entry name" value="CNMP_BINDING_1"/>
    <property type="match status" value="1"/>
</dbReference>
<sequence>MISKIVRYASAHKWLSVFVICGILLEVAYTMVSPLSLKYMIDEAFTPKNAALFVLILTIMLASGLISVGAGIGGDYSLSRLSGHIVERIRSGLFGQMQKQAPEFFAGYRSGDMITRFTSDISAMERLISFSFPYTLKEGIGGVVGLALLFQLQWKLTLAMIGGTLLVFIGPRLLQGRAERFNRQVKEEQERFANTIDEHLKGYKTIRGLALQAVMKQRAHAHIRSLFTLGLRQSLTNSLLERLPVTGLLGLNGIMLGYGGYLIFQDELSIGSFVAFLTLFMSFGTSVSNLAMVLPLVIEAKVSYSRIDEVMRHRPSVEEPEQPVALPPVSREIRYEGVSFGYTDDAAALSDIELNIPAGSLTAFVGPSGSGKSTALELLLRFYDPKRGRITLDGVDLRDVGEAELRGQMSVVFQDTFLFNDTIRHNLLAGADTATEADMIRAAREAAIHETILKWKNGYDTVITGQGGSLSGGQRQRLSIARALIRRPSILLLDEATSALDPATEADINELITGMKGQRTIVMVTHRLSSAQQANPIVVFKDGQVVEAGSHEELLGRDGLYREMWDKQNGFTLSGDGFHAKIDGKRLSRLPFLQGIDMEALESVSSLFASEAYVSGQTIVREGDEGDKLYIIVRGTVAITRGGEKVATLQDGDYFGEIALLRNIPRTATVTAVEPTTVLSLRRSGFTELTNQYPQLRETVESTLLSRLK</sequence>
<comment type="subcellular location">
    <subcellularLocation>
        <location evidence="1">Cell membrane</location>
        <topology evidence="1">Multi-pass membrane protein</topology>
    </subcellularLocation>
</comment>
<evidence type="ECO:0000259" key="11">
    <source>
        <dbReference type="PROSITE" id="PS50042"/>
    </source>
</evidence>
<dbReference type="PRINTS" id="PR00103">
    <property type="entry name" value="CAMPKINASE"/>
</dbReference>
<evidence type="ECO:0000256" key="10">
    <source>
        <dbReference type="SAM" id="Phobius"/>
    </source>
</evidence>
<reference evidence="14 15" key="1">
    <citation type="journal article" date="2007" name="Int. J. Syst. Evol. Microbiol.">
        <title>Paenibacillus ginsengarvi sp. nov., isolated from soil from ginseng cultivation.</title>
        <authorList>
            <person name="Yoon M.H."/>
            <person name="Ten L.N."/>
            <person name="Im W.T."/>
        </authorList>
    </citation>
    <scope>NUCLEOTIDE SEQUENCE [LARGE SCALE GENOMIC DNA]</scope>
    <source>
        <strain evidence="14 15">KCTC 13059</strain>
    </source>
</reference>
<dbReference type="EMBL" id="RBAH01000017">
    <property type="protein sequence ID" value="RKN78953.1"/>
    <property type="molecule type" value="Genomic_DNA"/>
</dbReference>
<dbReference type="SMART" id="SM00382">
    <property type="entry name" value="AAA"/>
    <property type="match status" value="1"/>
</dbReference>
<evidence type="ECO:0000256" key="1">
    <source>
        <dbReference type="ARBA" id="ARBA00004651"/>
    </source>
</evidence>
<dbReference type="SUPFAM" id="SSF52540">
    <property type="entry name" value="P-loop containing nucleoside triphosphate hydrolases"/>
    <property type="match status" value="1"/>
</dbReference>